<dbReference type="SUPFAM" id="SSF48179">
    <property type="entry name" value="6-phosphogluconate dehydrogenase C-terminal domain-like"/>
    <property type="match status" value="1"/>
</dbReference>
<evidence type="ECO:0000313" key="2">
    <source>
        <dbReference type="EMBL" id="UYW02189.1"/>
    </source>
</evidence>
<name>A0ABY6M109_9FLAO</name>
<protein>
    <submittedName>
        <fullName evidence="2">DUF2520 domain-containing protein</fullName>
    </submittedName>
</protein>
<dbReference type="PANTHER" id="PTHR40459">
    <property type="entry name" value="CONSERVED HYPOTHETICAL ALANINE AND LEUCINE RICH PROTEIN"/>
    <property type="match status" value="1"/>
</dbReference>
<evidence type="ECO:0000313" key="3">
    <source>
        <dbReference type="Proteomes" id="UP001163328"/>
    </source>
</evidence>
<accession>A0ABY6M109</accession>
<organism evidence="2 3">
    <name type="scientific">Flavobacterium agricola</name>
    <dbReference type="NCBI Taxonomy" id="2870839"/>
    <lineage>
        <taxon>Bacteria</taxon>
        <taxon>Pseudomonadati</taxon>
        <taxon>Bacteroidota</taxon>
        <taxon>Flavobacteriia</taxon>
        <taxon>Flavobacteriales</taxon>
        <taxon>Flavobacteriaceae</taxon>
        <taxon>Flavobacterium</taxon>
    </lineage>
</organism>
<evidence type="ECO:0000259" key="1">
    <source>
        <dbReference type="Pfam" id="PF10728"/>
    </source>
</evidence>
<sequence>MITVNIIGSGNVATHLIATILQENEFVIQKVYARRAYMLEGLLSFSKITSRIEELEPADITIISVSDDAIAEVSSQLPYSNQFVVHTSGSSDISVIDSKNNAGVLYPLQTFSKTKKINFKEVPLCIESAKMPNLILLKKVAALLSDKVYIISSEQRRSIHVAAVYASNFVNHMYHLAHDICTEKNIPFEILMPLIQETAQKIKTLSPKDAQTGPAKRQDKKTILSHLEVINQPLQKEIYTLLTNSIIKSNV</sequence>
<dbReference type="InterPro" id="IPR036291">
    <property type="entry name" value="NAD(P)-bd_dom_sf"/>
</dbReference>
<reference evidence="2" key="1">
    <citation type="submission" date="2021-08" db="EMBL/GenBank/DDBJ databases">
        <title>Flavobacterium sp. strain CC-SYL302.</title>
        <authorList>
            <person name="Lin S.-Y."/>
            <person name="Lee T.-H."/>
            <person name="Young C.-C."/>
        </authorList>
    </citation>
    <scope>NUCLEOTIDE SEQUENCE</scope>
    <source>
        <strain evidence="2">CC-SYL302</strain>
    </source>
</reference>
<dbReference type="Gene3D" id="3.40.50.720">
    <property type="entry name" value="NAD(P)-binding Rossmann-like Domain"/>
    <property type="match status" value="1"/>
</dbReference>
<dbReference type="SUPFAM" id="SSF51735">
    <property type="entry name" value="NAD(P)-binding Rossmann-fold domains"/>
    <property type="match status" value="1"/>
</dbReference>
<dbReference type="Proteomes" id="UP001163328">
    <property type="component" value="Chromosome"/>
</dbReference>
<feature type="domain" description="DUF2520" evidence="1">
    <location>
        <begin position="122"/>
        <end position="245"/>
    </location>
</feature>
<dbReference type="InterPro" id="IPR008927">
    <property type="entry name" value="6-PGluconate_DH-like_C_sf"/>
</dbReference>
<keyword evidence="3" id="KW-1185">Reference proteome</keyword>
<dbReference type="PANTHER" id="PTHR40459:SF1">
    <property type="entry name" value="CONSERVED HYPOTHETICAL ALANINE AND LEUCINE RICH PROTEIN"/>
    <property type="match status" value="1"/>
</dbReference>
<dbReference type="RefSeq" id="WP_264434687.1">
    <property type="nucleotide sequence ID" value="NZ_CP081495.1"/>
</dbReference>
<proteinExistence type="predicted"/>
<dbReference type="InterPro" id="IPR018931">
    <property type="entry name" value="DUF2520"/>
</dbReference>
<dbReference type="Gene3D" id="1.10.1040.20">
    <property type="entry name" value="ProC-like, C-terminal domain"/>
    <property type="match status" value="1"/>
</dbReference>
<dbReference type="InterPro" id="IPR037108">
    <property type="entry name" value="TM1727-like_C_sf"/>
</dbReference>
<dbReference type="EMBL" id="CP081495">
    <property type="protein sequence ID" value="UYW02189.1"/>
    <property type="molecule type" value="Genomic_DNA"/>
</dbReference>
<dbReference type="Pfam" id="PF10728">
    <property type="entry name" value="DUF2520"/>
    <property type="match status" value="1"/>
</dbReference>
<gene>
    <name evidence="2" type="ORF">K5I29_04605</name>
</gene>